<proteinExistence type="predicted"/>
<evidence type="ECO:0000256" key="1">
    <source>
        <dbReference type="SAM" id="MobiDB-lite"/>
    </source>
</evidence>
<feature type="region of interest" description="Disordered" evidence="1">
    <location>
        <begin position="1"/>
        <end position="20"/>
    </location>
</feature>
<feature type="compositionally biased region" description="Low complexity" evidence="1">
    <location>
        <begin position="1"/>
        <end position="10"/>
    </location>
</feature>
<reference evidence="2 3" key="1">
    <citation type="submission" date="2024-01" db="EMBL/GenBank/DDBJ databases">
        <authorList>
            <person name="Waweru B."/>
        </authorList>
    </citation>
    <scope>NUCLEOTIDE SEQUENCE [LARGE SCALE GENOMIC DNA]</scope>
</reference>
<accession>A0AAV1SMX2</accession>
<dbReference type="AlphaFoldDB" id="A0AAV1SMX2"/>
<evidence type="ECO:0000313" key="2">
    <source>
        <dbReference type="EMBL" id="CAK7355028.1"/>
    </source>
</evidence>
<sequence>FSSEVYVSVSQEEEEMGDPGWKEEQIALGEVSVLVGRGFTKPGKQRPRKACGPKRG</sequence>
<gene>
    <name evidence="2" type="ORF">DCAF_LOCUS25460</name>
</gene>
<dbReference type="EMBL" id="CAWUPB010001195">
    <property type="protein sequence ID" value="CAK7355028.1"/>
    <property type="molecule type" value="Genomic_DNA"/>
</dbReference>
<protein>
    <recommendedName>
        <fullName evidence="4">LEAFY-like protein</fullName>
    </recommendedName>
</protein>
<evidence type="ECO:0008006" key="4">
    <source>
        <dbReference type="Google" id="ProtNLM"/>
    </source>
</evidence>
<comment type="caution">
    <text evidence="2">The sequence shown here is derived from an EMBL/GenBank/DDBJ whole genome shotgun (WGS) entry which is preliminary data.</text>
</comment>
<name>A0AAV1SMX2_9ROSI</name>
<feature type="non-terminal residue" evidence="2">
    <location>
        <position position="1"/>
    </location>
</feature>
<dbReference type="Proteomes" id="UP001314170">
    <property type="component" value="Unassembled WGS sequence"/>
</dbReference>
<keyword evidence="3" id="KW-1185">Reference proteome</keyword>
<evidence type="ECO:0000313" key="3">
    <source>
        <dbReference type="Proteomes" id="UP001314170"/>
    </source>
</evidence>
<organism evidence="2 3">
    <name type="scientific">Dovyalis caffra</name>
    <dbReference type="NCBI Taxonomy" id="77055"/>
    <lineage>
        <taxon>Eukaryota</taxon>
        <taxon>Viridiplantae</taxon>
        <taxon>Streptophyta</taxon>
        <taxon>Embryophyta</taxon>
        <taxon>Tracheophyta</taxon>
        <taxon>Spermatophyta</taxon>
        <taxon>Magnoliopsida</taxon>
        <taxon>eudicotyledons</taxon>
        <taxon>Gunneridae</taxon>
        <taxon>Pentapetalae</taxon>
        <taxon>rosids</taxon>
        <taxon>fabids</taxon>
        <taxon>Malpighiales</taxon>
        <taxon>Salicaceae</taxon>
        <taxon>Flacourtieae</taxon>
        <taxon>Dovyalis</taxon>
    </lineage>
</organism>